<name>A0A7X0RI76_9ACTN</name>
<gene>
    <name evidence="1" type="ORF">H5V45_09280</name>
</gene>
<protein>
    <submittedName>
        <fullName evidence="1">Uncharacterized protein</fullName>
    </submittedName>
</protein>
<proteinExistence type="predicted"/>
<dbReference type="RefSeq" id="WP_185252664.1">
    <property type="nucleotide sequence ID" value="NZ_JACKXE010000001.1"/>
</dbReference>
<comment type="caution">
    <text evidence="1">The sequence shown here is derived from an EMBL/GenBank/DDBJ whole genome shotgun (WGS) entry which is preliminary data.</text>
</comment>
<accession>A0A7X0RI76</accession>
<dbReference type="EMBL" id="JACKXE010000001">
    <property type="protein sequence ID" value="MBB6627514.1"/>
    <property type="molecule type" value="Genomic_DNA"/>
</dbReference>
<dbReference type="Proteomes" id="UP000523955">
    <property type="component" value="Unassembled WGS sequence"/>
</dbReference>
<evidence type="ECO:0000313" key="1">
    <source>
        <dbReference type="EMBL" id="MBB6627514.1"/>
    </source>
</evidence>
<reference evidence="1 2" key="1">
    <citation type="submission" date="2020-08" db="EMBL/GenBank/DDBJ databases">
        <authorList>
            <person name="Seo M.-J."/>
        </authorList>
    </citation>
    <scope>NUCLEOTIDE SEQUENCE [LARGE SCALE GENOMIC DNA]</scope>
    <source>
        <strain evidence="1 2">KIGAM211</strain>
    </source>
</reference>
<sequence length="324" mass="35227">MYDDHSDLPMPLSIVLDRLRDSDGRMVRDPASGVPAFEATCPLFPGLSGVSGRPGGAVRDLIESILDVLPLQPGLVAALIGAGYGQEVVNAWSQKMCGRELRHLRSDADQALEVLQTYCDAGVPPVAASTYFALGLDAEMASKIYAAGRPLEETSQYMREVFSQDRYRGVTVMDWLTSDFPAERGRLYLGVSEVPVREARAWEAIVTERGISDADLNHVLRWGISRNSIQSGVPIQRLVTYARSQVAEAEVASWEAAVARHEISDNDLRDVLRARYSLAEVDEYASTYAESGLTVGDAARTLLALAATPSGDPWAIGANQLPLF</sequence>
<evidence type="ECO:0000313" key="2">
    <source>
        <dbReference type="Proteomes" id="UP000523955"/>
    </source>
</evidence>
<dbReference type="AlphaFoldDB" id="A0A7X0RI76"/>
<keyword evidence="2" id="KW-1185">Reference proteome</keyword>
<organism evidence="1 2">
    <name type="scientific">Nocardioides luti</name>
    <dbReference type="NCBI Taxonomy" id="2761101"/>
    <lineage>
        <taxon>Bacteria</taxon>
        <taxon>Bacillati</taxon>
        <taxon>Actinomycetota</taxon>
        <taxon>Actinomycetes</taxon>
        <taxon>Propionibacteriales</taxon>
        <taxon>Nocardioidaceae</taxon>
        <taxon>Nocardioides</taxon>
    </lineage>
</organism>